<gene>
    <name evidence="2" type="ORF">METZ01_LOCUS80604</name>
</gene>
<evidence type="ECO:0000256" key="1">
    <source>
        <dbReference type="SAM" id="Phobius"/>
    </source>
</evidence>
<protein>
    <submittedName>
        <fullName evidence="2">Uncharacterized protein</fullName>
    </submittedName>
</protein>
<evidence type="ECO:0000313" key="2">
    <source>
        <dbReference type="EMBL" id="SVA27750.1"/>
    </source>
</evidence>
<proteinExistence type="predicted"/>
<reference evidence="2" key="1">
    <citation type="submission" date="2018-05" db="EMBL/GenBank/DDBJ databases">
        <authorList>
            <person name="Lanie J.A."/>
            <person name="Ng W.-L."/>
            <person name="Kazmierczak K.M."/>
            <person name="Andrzejewski T.M."/>
            <person name="Davidsen T.M."/>
            <person name="Wayne K.J."/>
            <person name="Tettelin H."/>
            <person name="Glass J.I."/>
            <person name="Rusch D."/>
            <person name="Podicherti R."/>
            <person name="Tsui H.-C.T."/>
            <person name="Winkler M.E."/>
        </authorList>
    </citation>
    <scope>NUCLEOTIDE SEQUENCE</scope>
</reference>
<keyword evidence="1" id="KW-0472">Membrane</keyword>
<keyword evidence="1" id="KW-0812">Transmembrane</keyword>
<feature type="transmembrane region" description="Helical" evidence="1">
    <location>
        <begin position="16"/>
        <end position="34"/>
    </location>
</feature>
<dbReference type="AlphaFoldDB" id="A0A381UHW8"/>
<accession>A0A381UHW8</accession>
<dbReference type="EMBL" id="UINC01006476">
    <property type="protein sequence ID" value="SVA27750.1"/>
    <property type="molecule type" value="Genomic_DNA"/>
</dbReference>
<feature type="transmembrane region" description="Helical" evidence="1">
    <location>
        <begin position="84"/>
        <end position="106"/>
    </location>
</feature>
<keyword evidence="1" id="KW-1133">Transmembrane helix</keyword>
<feature type="transmembrane region" description="Helical" evidence="1">
    <location>
        <begin position="163"/>
        <end position="185"/>
    </location>
</feature>
<sequence>MMNFLNQLIIRISKSGWLYVIVFAGFFATLQALLRIGDRFPEHTAGAVPFDLQNQLTAEQIFTQLTGYTDEAFRLYYVFTSIDYFFPLFAGFFLGATAAFLLRHSLPRWYSIAEQKNLFVLFLLATLLDWLENITLLSVIVGYPNEFSTVAVLAVFAKMGKLGFVFLFQTFILVLLLFSTGKWLALKAGLLKS</sequence>
<organism evidence="2">
    <name type="scientific">marine metagenome</name>
    <dbReference type="NCBI Taxonomy" id="408172"/>
    <lineage>
        <taxon>unclassified sequences</taxon>
        <taxon>metagenomes</taxon>
        <taxon>ecological metagenomes</taxon>
    </lineage>
</organism>
<name>A0A381UHW8_9ZZZZ</name>
<feature type="transmembrane region" description="Helical" evidence="1">
    <location>
        <begin position="118"/>
        <end position="143"/>
    </location>
</feature>